<comment type="caution">
    <text evidence="1">The sequence shown here is derived from an EMBL/GenBank/DDBJ whole genome shotgun (WGS) entry which is preliminary data.</text>
</comment>
<dbReference type="EMBL" id="QRBI01000112">
    <property type="protein sequence ID" value="RMC10232.1"/>
    <property type="molecule type" value="Genomic_DNA"/>
</dbReference>
<dbReference type="Proteomes" id="UP000269221">
    <property type="component" value="Unassembled WGS sequence"/>
</dbReference>
<sequence length="122" mass="13648">MNSAEDSETDTNAIEYSLSQNLEKATSFRFKPSTTPVQLSCIQREGAHDEDAHIKYWFRTTAAKITASDDYPLRVITSSYDFILAPNRQIPKQYERMLKCPLSPVGNACLMKLGLKGQGGTK</sequence>
<reference evidence="1 2" key="1">
    <citation type="submission" date="2018-07" db="EMBL/GenBank/DDBJ databases">
        <title>A high quality draft genome assembly of the barn swallow (H. rustica rustica).</title>
        <authorList>
            <person name="Formenti G."/>
            <person name="Chiara M."/>
            <person name="Poveda L."/>
            <person name="Francoijs K.-J."/>
            <person name="Bonisoli-Alquati A."/>
            <person name="Canova L."/>
            <person name="Gianfranceschi L."/>
            <person name="Horner D.S."/>
            <person name="Saino N."/>
        </authorList>
    </citation>
    <scope>NUCLEOTIDE SEQUENCE [LARGE SCALE GENOMIC DNA]</scope>
    <source>
        <strain evidence="1">Chelidonia</strain>
        <tissue evidence="1">Blood</tissue>
    </source>
</reference>
<keyword evidence="2" id="KW-1185">Reference proteome</keyword>
<organism evidence="1 2">
    <name type="scientific">Hirundo rustica rustica</name>
    <dbReference type="NCBI Taxonomy" id="333673"/>
    <lineage>
        <taxon>Eukaryota</taxon>
        <taxon>Metazoa</taxon>
        <taxon>Chordata</taxon>
        <taxon>Craniata</taxon>
        <taxon>Vertebrata</taxon>
        <taxon>Euteleostomi</taxon>
        <taxon>Archelosauria</taxon>
        <taxon>Archosauria</taxon>
        <taxon>Dinosauria</taxon>
        <taxon>Saurischia</taxon>
        <taxon>Theropoda</taxon>
        <taxon>Coelurosauria</taxon>
        <taxon>Aves</taxon>
        <taxon>Neognathae</taxon>
        <taxon>Neoaves</taxon>
        <taxon>Telluraves</taxon>
        <taxon>Australaves</taxon>
        <taxon>Passeriformes</taxon>
        <taxon>Sylvioidea</taxon>
        <taxon>Hirundinidae</taxon>
        <taxon>Hirundo</taxon>
    </lineage>
</organism>
<name>A0A3M0KAS3_HIRRU</name>
<protein>
    <submittedName>
        <fullName evidence="1">Uncharacterized protein</fullName>
    </submittedName>
</protein>
<dbReference type="AlphaFoldDB" id="A0A3M0KAS3"/>
<proteinExistence type="predicted"/>
<gene>
    <name evidence="1" type="ORF">DUI87_13034</name>
</gene>
<evidence type="ECO:0000313" key="1">
    <source>
        <dbReference type="EMBL" id="RMC10232.1"/>
    </source>
</evidence>
<accession>A0A3M0KAS3</accession>
<evidence type="ECO:0000313" key="2">
    <source>
        <dbReference type="Proteomes" id="UP000269221"/>
    </source>
</evidence>